<dbReference type="GO" id="GO:0006400">
    <property type="term" value="P:tRNA modification"/>
    <property type="evidence" value="ECO:0007669"/>
    <property type="project" value="InterPro"/>
</dbReference>
<dbReference type="AlphaFoldDB" id="A0A9W4HIR0"/>
<evidence type="ECO:0000313" key="5">
    <source>
        <dbReference type="Proteomes" id="UP001153461"/>
    </source>
</evidence>
<dbReference type="Pfam" id="PF02926">
    <property type="entry name" value="THUMP"/>
    <property type="match status" value="1"/>
</dbReference>
<proteinExistence type="predicted"/>
<protein>
    <recommendedName>
        <fullName evidence="3">THUMP domain-containing protein</fullName>
    </recommendedName>
</protein>
<dbReference type="OrthoDB" id="367221at2759"/>
<dbReference type="InterPro" id="IPR040183">
    <property type="entry name" value="THUMPD1-like"/>
</dbReference>
<dbReference type="FunFam" id="3.30.2300.10:FF:000001">
    <property type="entry name" value="THUMP domain-containing protein 1"/>
    <property type="match status" value="1"/>
</dbReference>
<sequence length="297" mass="33048">MGKRAMPDRSNPSSKKRKGGAKYGKQASRVAIESGDVGVFVTCDMGREGKCLSEAVDIFSQAIEGTENKEEEDEDTDDEDIEAQIRRELEGLQPSKGKNRQFQPMQMDMPCGKSPIYSKMLRLCARSQRCSSILILIVTFMRLDPSIDPVQLVHRLCSEAHAHPETKKSRWIKRMHPVTSIRKTLSVDLTAFAKEILKPHFHSGGPPKTYAIRPTVRGNSKLNRDIIIKTVADAVGPEHPVNLKNYDLMILVDVAQNVIGMSVVQGDYDKLKRFNLAEIYDPSPKAEPAGTATESKA</sequence>
<dbReference type="SMART" id="SM00981">
    <property type="entry name" value="THUMP"/>
    <property type="match status" value="1"/>
</dbReference>
<evidence type="ECO:0000256" key="1">
    <source>
        <dbReference type="PROSITE-ProRule" id="PRU00529"/>
    </source>
</evidence>
<accession>A0A9W4HIR0</accession>
<comment type="caution">
    <text evidence="4">The sequence shown here is derived from an EMBL/GenBank/DDBJ whole genome shotgun (WGS) entry which is preliminary data.</text>
</comment>
<dbReference type="PROSITE" id="PS51165">
    <property type="entry name" value="THUMP"/>
    <property type="match status" value="1"/>
</dbReference>
<dbReference type="Proteomes" id="UP001153461">
    <property type="component" value="Unassembled WGS sequence"/>
</dbReference>
<dbReference type="GO" id="GO:0003723">
    <property type="term" value="F:RNA binding"/>
    <property type="evidence" value="ECO:0007669"/>
    <property type="project" value="UniProtKB-UniRule"/>
</dbReference>
<dbReference type="InterPro" id="IPR004114">
    <property type="entry name" value="THUMP_dom"/>
</dbReference>
<evidence type="ECO:0000256" key="2">
    <source>
        <dbReference type="SAM" id="MobiDB-lite"/>
    </source>
</evidence>
<dbReference type="SUPFAM" id="SSF143437">
    <property type="entry name" value="THUMP domain-like"/>
    <property type="match status" value="1"/>
</dbReference>
<dbReference type="EMBL" id="CAJVNV010000110">
    <property type="protein sequence ID" value="CAG8049055.1"/>
    <property type="molecule type" value="Genomic_DNA"/>
</dbReference>
<evidence type="ECO:0000259" key="3">
    <source>
        <dbReference type="PROSITE" id="PS51165"/>
    </source>
</evidence>
<keyword evidence="1" id="KW-0694">RNA-binding</keyword>
<dbReference type="Gene3D" id="3.30.2300.10">
    <property type="entry name" value="THUMP superfamily"/>
    <property type="match status" value="1"/>
</dbReference>
<dbReference type="PANTHER" id="PTHR13452">
    <property type="entry name" value="THUMP DOMAIN CONTAINING PROTEIN 1-RELATED"/>
    <property type="match status" value="1"/>
</dbReference>
<dbReference type="PANTHER" id="PTHR13452:SF10">
    <property type="entry name" value="THUMP DOMAIN-CONTAINING PROTEIN 1"/>
    <property type="match status" value="1"/>
</dbReference>
<gene>
    <name evidence="4" type="ORF">PNAL_LOCUS3242</name>
</gene>
<evidence type="ECO:0000313" key="4">
    <source>
        <dbReference type="EMBL" id="CAG8049055.1"/>
    </source>
</evidence>
<feature type="region of interest" description="Disordered" evidence="2">
    <location>
        <begin position="1"/>
        <end position="28"/>
    </location>
</feature>
<dbReference type="CDD" id="cd11717">
    <property type="entry name" value="THUMP_THUMPD1_like"/>
    <property type="match status" value="1"/>
</dbReference>
<organism evidence="4 5">
    <name type="scientific">Penicillium nalgiovense</name>
    <dbReference type="NCBI Taxonomy" id="60175"/>
    <lineage>
        <taxon>Eukaryota</taxon>
        <taxon>Fungi</taxon>
        <taxon>Dikarya</taxon>
        <taxon>Ascomycota</taxon>
        <taxon>Pezizomycotina</taxon>
        <taxon>Eurotiomycetes</taxon>
        <taxon>Eurotiomycetidae</taxon>
        <taxon>Eurotiales</taxon>
        <taxon>Aspergillaceae</taxon>
        <taxon>Penicillium</taxon>
    </lineage>
</organism>
<name>A0A9W4HIR0_PENNA</name>
<reference evidence="4" key="1">
    <citation type="submission" date="2021-07" db="EMBL/GenBank/DDBJ databases">
        <authorList>
            <person name="Branca A.L. A."/>
        </authorList>
    </citation>
    <scope>NUCLEOTIDE SEQUENCE</scope>
</reference>
<feature type="domain" description="THUMP" evidence="3">
    <location>
        <begin position="160"/>
        <end position="265"/>
    </location>
</feature>